<dbReference type="NCBIfam" id="TIGR00482">
    <property type="entry name" value="nicotinate (nicotinamide) nucleotide adenylyltransferase"/>
    <property type="match status" value="1"/>
</dbReference>
<dbReference type="InterPro" id="IPR004821">
    <property type="entry name" value="Cyt_trans-like"/>
</dbReference>
<dbReference type="CDD" id="cd02165">
    <property type="entry name" value="NMNAT"/>
    <property type="match status" value="1"/>
</dbReference>
<evidence type="ECO:0000256" key="4">
    <source>
        <dbReference type="ARBA" id="ARBA00022642"/>
    </source>
</evidence>
<dbReference type="eggNOG" id="COG1057">
    <property type="taxonomic scope" value="Bacteria"/>
</dbReference>
<evidence type="ECO:0000256" key="9">
    <source>
        <dbReference type="ARBA" id="ARBA00023027"/>
    </source>
</evidence>
<evidence type="ECO:0000313" key="13">
    <source>
        <dbReference type="EMBL" id="KGD66287.1"/>
    </source>
</evidence>
<keyword evidence="14" id="KW-1185">Reference proteome</keyword>
<dbReference type="GO" id="GO:0005524">
    <property type="term" value="F:ATP binding"/>
    <property type="evidence" value="ECO:0007669"/>
    <property type="project" value="UniProtKB-KW"/>
</dbReference>
<reference evidence="13 14" key="1">
    <citation type="submission" date="2012-09" db="EMBL/GenBank/DDBJ databases">
        <title>Genome Sequence of alkane-degrading Bacterium Alcanivorax sp. 19-m-6.</title>
        <authorList>
            <person name="Lai Q."/>
            <person name="Shao Z."/>
        </authorList>
    </citation>
    <scope>NUCLEOTIDE SEQUENCE [LARGE SCALE GENOMIC DNA]</scope>
    <source>
        <strain evidence="13 14">19-m-6</strain>
    </source>
</reference>
<organism evidence="13 14">
    <name type="scientific">Alcanivorax nanhaiticus</name>
    <dbReference type="NCBI Taxonomy" id="1177154"/>
    <lineage>
        <taxon>Bacteria</taxon>
        <taxon>Pseudomonadati</taxon>
        <taxon>Pseudomonadota</taxon>
        <taxon>Gammaproteobacteria</taxon>
        <taxon>Oceanospirillales</taxon>
        <taxon>Alcanivoracaceae</taxon>
        <taxon>Alcanivorax</taxon>
    </lineage>
</organism>
<keyword evidence="7 11" id="KW-0547">Nucleotide-binding</keyword>
<proteinExistence type="inferred from homology"/>
<accession>A0A095SNX5</accession>
<keyword evidence="8 11" id="KW-0067">ATP-binding</keyword>
<dbReference type="PANTHER" id="PTHR39321">
    <property type="entry name" value="NICOTINATE-NUCLEOTIDE ADENYLYLTRANSFERASE-RELATED"/>
    <property type="match status" value="1"/>
</dbReference>
<dbReference type="NCBIfam" id="NF000839">
    <property type="entry name" value="PRK00071.1-1"/>
    <property type="match status" value="1"/>
</dbReference>
<evidence type="ECO:0000256" key="8">
    <source>
        <dbReference type="ARBA" id="ARBA00022840"/>
    </source>
</evidence>
<dbReference type="InterPro" id="IPR014729">
    <property type="entry name" value="Rossmann-like_a/b/a_fold"/>
</dbReference>
<evidence type="ECO:0000256" key="1">
    <source>
        <dbReference type="ARBA" id="ARBA00002324"/>
    </source>
</evidence>
<keyword evidence="9 11" id="KW-0520">NAD</keyword>
<dbReference type="EMBL" id="ARXV01000002">
    <property type="protein sequence ID" value="KGD66287.1"/>
    <property type="molecule type" value="Genomic_DNA"/>
</dbReference>
<evidence type="ECO:0000256" key="6">
    <source>
        <dbReference type="ARBA" id="ARBA00022695"/>
    </source>
</evidence>
<keyword evidence="5 11" id="KW-0808">Transferase</keyword>
<evidence type="ECO:0000313" key="14">
    <source>
        <dbReference type="Proteomes" id="UP000029444"/>
    </source>
</evidence>
<dbReference type="HAMAP" id="MF_00244">
    <property type="entry name" value="NaMN_adenylyltr"/>
    <property type="match status" value="1"/>
</dbReference>
<protein>
    <recommendedName>
        <fullName evidence="11">Probable nicotinate-nucleotide adenylyltransferase</fullName>
        <ecNumber evidence="11">2.7.7.18</ecNumber>
    </recommendedName>
    <alternativeName>
        <fullName evidence="11">Deamido-NAD(+) diphosphorylase</fullName>
    </alternativeName>
    <alternativeName>
        <fullName evidence="11">Deamido-NAD(+) pyrophosphorylase</fullName>
    </alternativeName>
    <alternativeName>
        <fullName evidence="11">Nicotinate mononucleotide adenylyltransferase</fullName>
        <shortName evidence="11">NaMN adenylyltransferase</shortName>
    </alternativeName>
</protein>
<name>A0A095SNX5_9GAMM</name>
<feature type="domain" description="Cytidyltransferase-like" evidence="12">
    <location>
        <begin position="17"/>
        <end position="190"/>
    </location>
</feature>
<evidence type="ECO:0000259" key="12">
    <source>
        <dbReference type="Pfam" id="PF01467"/>
    </source>
</evidence>
<dbReference type="AlphaFoldDB" id="A0A095SNX5"/>
<dbReference type="SUPFAM" id="SSF52374">
    <property type="entry name" value="Nucleotidylyl transferase"/>
    <property type="match status" value="1"/>
</dbReference>
<gene>
    <name evidence="11" type="primary">nadD</name>
    <name evidence="13" type="ORF">Y5S_00759</name>
</gene>
<dbReference type="UniPathway" id="UPA00253">
    <property type="reaction ID" value="UER00332"/>
</dbReference>
<evidence type="ECO:0000256" key="10">
    <source>
        <dbReference type="ARBA" id="ARBA00048721"/>
    </source>
</evidence>
<dbReference type="NCBIfam" id="TIGR00125">
    <property type="entry name" value="cyt_tran_rel"/>
    <property type="match status" value="1"/>
</dbReference>
<dbReference type="InterPro" id="IPR005248">
    <property type="entry name" value="NadD/NMNAT"/>
</dbReference>
<evidence type="ECO:0000256" key="11">
    <source>
        <dbReference type="HAMAP-Rule" id="MF_00244"/>
    </source>
</evidence>
<sequence length="229" mass="25609">MLEVGPRKLSPQAPLVLFGGTFDPVHRAHISAARAVSKVLHGAPVHLLPNAVPPHRPQPMADGEQRLAMLRLACKRYPELVVDDWELRQDGPSYSLNTLRHFRQQNPGRPLVFMIGADSFNSLHLWHQWQDYTTLCHLAVVPRPDCALAPDQVQAAFPESDAEQLMRQPFGLRLMLKRPFLDVSATAIREALEKKGDCPALDPAVSAHIRRQHLYNVATLNSSTNHEAP</sequence>
<comment type="function">
    <text evidence="1 11">Catalyzes the reversible adenylation of nicotinate mononucleotide (NaMN) to nicotinic acid adenine dinucleotide (NaAD).</text>
</comment>
<dbReference type="EC" id="2.7.7.18" evidence="11"/>
<dbReference type="PANTHER" id="PTHR39321:SF3">
    <property type="entry name" value="PHOSPHOPANTETHEINE ADENYLYLTRANSFERASE"/>
    <property type="match status" value="1"/>
</dbReference>
<dbReference type="GO" id="GO:0009435">
    <property type="term" value="P:NAD+ biosynthetic process"/>
    <property type="evidence" value="ECO:0007669"/>
    <property type="project" value="UniProtKB-UniRule"/>
</dbReference>
<dbReference type="Pfam" id="PF01467">
    <property type="entry name" value="CTP_transf_like"/>
    <property type="match status" value="1"/>
</dbReference>
<keyword evidence="6 11" id="KW-0548">Nucleotidyltransferase</keyword>
<comment type="pathway">
    <text evidence="2 11">Cofactor biosynthesis; NAD(+) biosynthesis; deamido-NAD(+) from nicotinate D-ribonucleotide: step 1/1.</text>
</comment>
<dbReference type="PATRIC" id="fig|1177154.3.peg.764"/>
<dbReference type="STRING" id="1177154.Y5S_00759"/>
<evidence type="ECO:0000256" key="7">
    <source>
        <dbReference type="ARBA" id="ARBA00022741"/>
    </source>
</evidence>
<dbReference type="Proteomes" id="UP000029444">
    <property type="component" value="Unassembled WGS sequence"/>
</dbReference>
<dbReference type="Gene3D" id="3.40.50.620">
    <property type="entry name" value="HUPs"/>
    <property type="match status" value="1"/>
</dbReference>
<evidence type="ECO:0000256" key="2">
    <source>
        <dbReference type="ARBA" id="ARBA00005019"/>
    </source>
</evidence>
<comment type="similarity">
    <text evidence="3 11">Belongs to the NadD family.</text>
</comment>
<comment type="caution">
    <text evidence="13">The sequence shown here is derived from an EMBL/GenBank/DDBJ whole genome shotgun (WGS) entry which is preliminary data.</text>
</comment>
<comment type="catalytic activity">
    <reaction evidence="10 11">
        <text>nicotinate beta-D-ribonucleotide + ATP + H(+) = deamido-NAD(+) + diphosphate</text>
        <dbReference type="Rhea" id="RHEA:22860"/>
        <dbReference type="ChEBI" id="CHEBI:15378"/>
        <dbReference type="ChEBI" id="CHEBI:30616"/>
        <dbReference type="ChEBI" id="CHEBI:33019"/>
        <dbReference type="ChEBI" id="CHEBI:57502"/>
        <dbReference type="ChEBI" id="CHEBI:58437"/>
        <dbReference type="EC" id="2.7.7.18"/>
    </reaction>
</comment>
<dbReference type="GO" id="GO:0004515">
    <property type="term" value="F:nicotinate-nucleotide adenylyltransferase activity"/>
    <property type="evidence" value="ECO:0007669"/>
    <property type="project" value="UniProtKB-UniRule"/>
</dbReference>
<dbReference type="OrthoDB" id="5295945at2"/>
<evidence type="ECO:0000256" key="5">
    <source>
        <dbReference type="ARBA" id="ARBA00022679"/>
    </source>
</evidence>
<dbReference type="RefSeq" id="WP_052041374.1">
    <property type="nucleotide sequence ID" value="NZ_ARXV01000002.1"/>
</dbReference>
<evidence type="ECO:0000256" key="3">
    <source>
        <dbReference type="ARBA" id="ARBA00009014"/>
    </source>
</evidence>
<keyword evidence="4 11" id="KW-0662">Pyridine nucleotide biosynthesis</keyword>